<comment type="similarity">
    <text evidence="2">Belongs to the GSP F family.</text>
</comment>
<gene>
    <name evidence="9" type="ORF">HAL01_17150</name>
</gene>
<feature type="transmembrane region" description="Helical" evidence="7">
    <location>
        <begin position="113"/>
        <end position="132"/>
    </location>
</feature>
<accession>A0A511X2V9</accession>
<feature type="transmembrane region" description="Helical" evidence="7">
    <location>
        <begin position="152"/>
        <end position="185"/>
    </location>
</feature>
<comment type="caution">
    <text evidence="9">The sequence shown here is derived from an EMBL/GenBank/DDBJ whole genome shotgun (WGS) entry which is preliminary data.</text>
</comment>
<feature type="domain" description="Type II secretion system protein GspF" evidence="8">
    <location>
        <begin position="221"/>
        <end position="337"/>
    </location>
</feature>
<evidence type="ECO:0000256" key="2">
    <source>
        <dbReference type="ARBA" id="ARBA00005745"/>
    </source>
</evidence>
<name>A0A511X2V9_9BACI</name>
<reference evidence="9 10" key="1">
    <citation type="submission" date="2019-07" db="EMBL/GenBank/DDBJ databases">
        <title>Whole genome shotgun sequence of Halolactibacillus alkaliphilus NBRC 103919.</title>
        <authorList>
            <person name="Hosoyama A."/>
            <person name="Uohara A."/>
            <person name="Ohji S."/>
            <person name="Ichikawa N."/>
        </authorList>
    </citation>
    <scope>NUCLEOTIDE SEQUENCE [LARGE SCALE GENOMIC DNA]</scope>
    <source>
        <strain evidence="9 10">NBRC 103919</strain>
    </source>
</reference>
<dbReference type="PANTHER" id="PTHR30012:SF0">
    <property type="entry name" value="TYPE II SECRETION SYSTEM PROTEIN F-RELATED"/>
    <property type="match status" value="1"/>
</dbReference>
<dbReference type="AlphaFoldDB" id="A0A511X2V9"/>
<feature type="transmembrane region" description="Helical" evidence="7">
    <location>
        <begin position="318"/>
        <end position="339"/>
    </location>
</feature>
<evidence type="ECO:0000313" key="9">
    <source>
        <dbReference type="EMBL" id="GEN57251.1"/>
    </source>
</evidence>
<dbReference type="RefSeq" id="WP_170243707.1">
    <property type="nucleotide sequence ID" value="NZ_BJYE01000021.1"/>
</dbReference>
<evidence type="ECO:0000256" key="7">
    <source>
        <dbReference type="SAM" id="Phobius"/>
    </source>
</evidence>
<dbReference type="Pfam" id="PF00482">
    <property type="entry name" value="T2SSF"/>
    <property type="match status" value="2"/>
</dbReference>
<dbReference type="Gene3D" id="1.20.81.30">
    <property type="entry name" value="Type II secretion system (T2SS), domain F"/>
    <property type="match status" value="2"/>
</dbReference>
<sequence length="345" mass="39828">MVLFKTKHKDITIQNQLLMMTRLCTLLDAHYSLKEALIIMRFNTSHKKTIDYILQSLSNGHTLDSTLKRLSFHPQIVSHTYYGLLHGELASGIHQALELIKKKHQLKQQLIKTIRYPLVLISGFLLMLYFIQHYIYPNFLQLFSTGQSEPTIITLALFLVSKLFVILRFSLIFLLLLSIISFIVYRQTSVKQQMYLIRCMPRLLRICAYYNSVTFAMHYKSLLAAHFSAKEALGHLIDSNNNSYFSQSVSELADSLAGGSTLYNSLIQHDFFNEKLSYLFMTNEAHQLLTTSLNIFVKEAIDDTTFMIEKTLQYIQPIIFSLIAVSIVLIYLSLLLPMIDMMQTI</sequence>
<keyword evidence="5 7" id="KW-1133">Transmembrane helix</keyword>
<keyword evidence="6 7" id="KW-0472">Membrane</keyword>
<dbReference type="PRINTS" id="PR00812">
    <property type="entry name" value="BCTERIALGSPF"/>
</dbReference>
<organism evidence="9 10">
    <name type="scientific">Halolactibacillus alkaliphilus</name>
    <dbReference type="NCBI Taxonomy" id="442899"/>
    <lineage>
        <taxon>Bacteria</taxon>
        <taxon>Bacillati</taxon>
        <taxon>Bacillota</taxon>
        <taxon>Bacilli</taxon>
        <taxon>Bacillales</taxon>
        <taxon>Bacillaceae</taxon>
        <taxon>Halolactibacillus</taxon>
    </lineage>
</organism>
<evidence type="ECO:0000256" key="1">
    <source>
        <dbReference type="ARBA" id="ARBA00004651"/>
    </source>
</evidence>
<dbReference type="GO" id="GO:0005886">
    <property type="term" value="C:plasma membrane"/>
    <property type="evidence" value="ECO:0007669"/>
    <property type="project" value="UniProtKB-SubCell"/>
</dbReference>
<evidence type="ECO:0000256" key="4">
    <source>
        <dbReference type="ARBA" id="ARBA00022692"/>
    </source>
</evidence>
<evidence type="ECO:0000256" key="6">
    <source>
        <dbReference type="ARBA" id="ARBA00023136"/>
    </source>
</evidence>
<keyword evidence="3" id="KW-1003">Cell membrane</keyword>
<proteinExistence type="inferred from homology"/>
<dbReference type="InterPro" id="IPR018076">
    <property type="entry name" value="T2SS_GspF_dom"/>
</dbReference>
<dbReference type="InterPro" id="IPR042094">
    <property type="entry name" value="T2SS_GspF_sf"/>
</dbReference>
<protein>
    <submittedName>
        <fullName evidence="9">Competence protein ComGB</fullName>
    </submittedName>
</protein>
<evidence type="ECO:0000256" key="3">
    <source>
        <dbReference type="ARBA" id="ARBA00022475"/>
    </source>
</evidence>
<keyword evidence="10" id="KW-1185">Reference proteome</keyword>
<dbReference type="InterPro" id="IPR003004">
    <property type="entry name" value="GspF/PilC"/>
</dbReference>
<dbReference type="STRING" id="442899.SAMN05720591_10741"/>
<dbReference type="Proteomes" id="UP000321400">
    <property type="component" value="Unassembled WGS sequence"/>
</dbReference>
<dbReference type="PANTHER" id="PTHR30012">
    <property type="entry name" value="GENERAL SECRETION PATHWAY PROTEIN"/>
    <property type="match status" value="1"/>
</dbReference>
<comment type="subcellular location">
    <subcellularLocation>
        <location evidence="1">Cell membrane</location>
        <topology evidence="1">Multi-pass membrane protein</topology>
    </subcellularLocation>
</comment>
<feature type="domain" description="Type II secretion system protein GspF" evidence="8">
    <location>
        <begin position="21"/>
        <end position="131"/>
    </location>
</feature>
<evidence type="ECO:0000313" key="10">
    <source>
        <dbReference type="Proteomes" id="UP000321400"/>
    </source>
</evidence>
<evidence type="ECO:0000256" key="5">
    <source>
        <dbReference type="ARBA" id="ARBA00022989"/>
    </source>
</evidence>
<keyword evidence="4 7" id="KW-0812">Transmembrane</keyword>
<evidence type="ECO:0000259" key="8">
    <source>
        <dbReference type="Pfam" id="PF00482"/>
    </source>
</evidence>
<dbReference type="EMBL" id="BJYE01000021">
    <property type="protein sequence ID" value="GEN57251.1"/>
    <property type="molecule type" value="Genomic_DNA"/>
</dbReference>